<dbReference type="Proteomes" id="UP000011682">
    <property type="component" value="Unassembled WGS sequence"/>
</dbReference>
<accession>S9QKN5</accession>
<evidence type="ECO:0000313" key="2">
    <source>
        <dbReference type="Proteomes" id="UP000011682"/>
    </source>
</evidence>
<sequence>MHPDQQFPVEREPFLFAVDQAGFGHVRLSVHGRRTRPLYPKGAPESAS</sequence>
<gene>
    <name evidence="1" type="ORF">D187_006787</name>
</gene>
<organism evidence="1 2">
    <name type="scientific">Cystobacter fuscus (strain ATCC 25194 / DSM 2262 / NBRC 100088 / M29)</name>
    <dbReference type="NCBI Taxonomy" id="1242864"/>
    <lineage>
        <taxon>Bacteria</taxon>
        <taxon>Pseudomonadati</taxon>
        <taxon>Myxococcota</taxon>
        <taxon>Myxococcia</taxon>
        <taxon>Myxococcales</taxon>
        <taxon>Cystobacterineae</taxon>
        <taxon>Archangiaceae</taxon>
        <taxon>Cystobacter</taxon>
    </lineage>
</organism>
<dbReference type="EMBL" id="ANAH02000064">
    <property type="protein sequence ID" value="EPX57033.1"/>
    <property type="molecule type" value="Genomic_DNA"/>
</dbReference>
<proteinExistence type="predicted"/>
<reference evidence="1" key="1">
    <citation type="submission" date="2013-05" db="EMBL/GenBank/DDBJ databases">
        <title>Genome assembly of Cystobacter fuscus DSM 2262.</title>
        <authorList>
            <person name="Sharma G."/>
            <person name="Khatri I."/>
            <person name="Kaur C."/>
            <person name="Mayilraj S."/>
            <person name="Subramanian S."/>
        </authorList>
    </citation>
    <scope>NUCLEOTIDE SEQUENCE [LARGE SCALE GENOMIC DNA]</scope>
    <source>
        <strain evidence="1">DSM 2262</strain>
    </source>
</reference>
<comment type="caution">
    <text evidence="1">The sequence shown here is derived from an EMBL/GenBank/DDBJ whole genome shotgun (WGS) entry which is preliminary data.</text>
</comment>
<protein>
    <submittedName>
        <fullName evidence="1">Uncharacterized protein</fullName>
    </submittedName>
</protein>
<dbReference type="AlphaFoldDB" id="S9QKN5"/>
<evidence type="ECO:0000313" key="1">
    <source>
        <dbReference type="EMBL" id="EPX57033.1"/>
    </source>
</evidence>
<keyword evidence="2" id="KW-1185">Reference proteome</keyword>
<name>S9QKN5_CYSF2</name>